<keyword evidence="5" id="KW-0378">Hydrolase</keyword>
<comment type="caution">
    <text evidence="7">The sequence shown here is derived from an EMBL/GenBank/DDBJ whole genome shotgun (WGS) entry which is preliminary data.</text>
</comment>
<dbReference type="InterPro" id="IPR008007">
    <property type="entry name" value="Peptidase_M42"/>
</dbReference>
<evidence type="ECO:0000256" key="4">
    <source>
        <dbReference type="ARBA" id="ARBA00022723"/>
    </source>
</evidence>
<dbReference type="Proteomes" id="UP001254848">
    <property type="component" value="Unassembled WGS sequence"/>
</dbReference>
<protein>
    <submittedName>
        <fullName evidence="7">M20/M25/M40 family metallo-hydrolase</fullName>
    </submittedName>
</protein>
<keyword evidence="3" id="KW-0645">Protease</keyword>
<keyword evidence="4" id="KW-0479">Metal-binding</keyword>
<dbReference type="Gene3D" id="3.40.630.10">
    <property type="entry name" value="Zn peptidases"/>
    <property type="match status" value="1"/>
</dbReference>
<dbReference type="RefSeq" id="WP_413778787.1">
    <property type="nucleotide sequence ID" value="NZ_JAUOZS010000001.1"/>
</dbReference>
<dbReference type="SUPFAM" id="SSF53187">
    <property type="entry name" value="Zn-dependent exopeptidases"/>
    <property type="match status" value="1"/>
</dbReference>
<dbReference type="Pfam" id="PF05343">
    <property type="entry name" value="Peptidase_M42"/>
    <property type="match status" value="1"/>
</dbReference>
<evidence type="ECO:0000256" key="6">
    <source>
        <dbReference type="PIRNR" id="PIRNR001123"/>
    </source>
</evidence>
<dbReference type="EMBL" id="JAUOZS010000001">
    <property type="protein sequence ID" value="MDT8900232.1"/>
    <property type="molecule type" value="Genomic_DNA"/>
</dbReference>
<gene>
    <name evidence="7" type="ORF">Q4T40_03135</name>
</gene>
<accession>A0ABU3NTU9</accession>
<dbReference type="PANTHER" id="PTHR32481:SF0">
    <property type="entry name" value="AMINOPEPTIDASE YPDE-RELATED"/>
    <property type="match status" value="1"/>
</dbReference>
<dbReference type="InterPro" id="IPR051464">
    <property type="entry name" value="Peptidase_M42_aminopept"/>
</dbReference>
<sequence length="363" mass="38718">MDKTKLLELIRSLTALPGGAGREQAVAAYMAEAFRRHVSRVEVDAVGNVYAYLGQGERRVMVSAHTDEVGMFVKHISEQGYIYFEANGILDERVLLDTKVEVISGDGAVHVGVIGIKSRHLMTPEELARPVNIGDLWLDVGADSAAAVSALGIRVGDPIVYRRHFDLLAGDRFTTKAIDDRAGCAVLLAVAEALAAAPLPYTLCLVATTQEEIGSRGAKVAAQRLKPDIALCLDTVPAADPYTPPQQSAVRLGGGPVIRTADFLTHALLGSVYSAKIVRGLRAAAEEAGIPYQEDVFRTWTDAATVAYSGDGVPSGGVFMPRRCSHAPVEVADIGDIANTAALLDAFLRRLTAEAVEDLKKFL</sequence>
<organism evidence="7 8">
    <name type="scientific">Anaeroselena agilis</name>
    <dbReference type="NCBI Taxonomy" id="3063788"/>
    <lineage>
        <taxon>Bacteria</taxon>
        <taxon>Bacillati</taxon>
        <taxon>Bacillota</taxon>
        <taxon>Negativicutes</taxon>
        <taxon>Acetonemataceae</taxon>
        <taxon>Anaeroselena</taxon>
    </lineage>
</organism>
<dbReference type="PANTHER" id="PTHR32481">
    <property type="entry name" value="AMINOPEPTIDASE"/>
    <property type="match status" value="1"/>
</dbReference>
<comment type="similarity">
    <text evidence="1 6">Belongs to the peptidase M42 family.</text>
</comment>
<name>A0ABU3NTU9_9FIRM</name>
<dbReference type="Gene3D" id="2.40.30.40">
    <property type="entry name" value="Peptidase M42, domain 2"/>
    <property type="match status" value="1"/>
</dbReference>
<evidence type="ECO:0000313" key="8">
    <source>
        <dbReference type="Proteomes" id="UP001254848"/>
    </source>
</evidence>
<dbReference type="SUPFAM" id="SSF101821">
    <property type="entry name" value="Aminopeptidase/glucanase lid domain"/>
    <property type="match status" value="1"/>
</dbReference>
<dbReference type="PIRSF" id="PIRSF001123">
    <property type="entry name" value="PepA_GA"/>
    <property type="match status" value="1"/>
</dbReference>
<evidence type="ECO:0000256" key="2">
    <source>
        <dbReference type="ARBA" id="ARBA00022438"/>
    </source>
</evidence>
<reference evidence="7 8" key="1">
    <citation type="submission" date="2023-07" db="EMBL/GenBank/DDBJ databases">
        <title>The novel representative of Negativicutes class, Anaeroselena agilis gen. nov. sp. nov.</title>
        <authorList>
            <person name="Prokofeva M.I."/>
            <person name="Elcheninov A.G."/>
            <person name="Klyukina A."/>
            <person name="Kublanov I.V."/>
            <person name="Frolov E.N."/>
            <person name="Podosokorskaya O.A."/>
        </authorList>
    </citation>
    <scope>NUCLEOTIDE SEQUENCE [LARGE SCALE GENOMIC DNA]</scope>
    <source>
        <strain evidence="7 8">4137-cl</strain>
    </source>
</reference>
<evidence type="ECO:0000256" key="3">
    <source>
        <dbReference type="ARBA" id="ARBA00022670"/>
    </source>
</evidence>
<proteinExistence type="inferred from homology"/>
<dbReference type="InterPro" id="IPR023367">
    <property type="entry name" value="Peptidase_M42_dom2"/>
</dbReference>
<evidence type="ECO:0000256" key="1">
    <source>
        <dbReference type="ARBA" id="ARBA00006272"/>
    </source>
</evidence>
<evidence type="ECO:0000313" key="7">
    <source>
        <dbReference type="EMBL" id="MDT8900232.1"/>
    </source>
</evidence>
<evidence type="ECO:0000256" key="5">
    <source>
        <dbReference type="ARBA" id="ARBA00022801"/>
    </source>
</evidence>
<keyword evidence="2" id="KW-0031">Aminopeptidase</keyword>
<keyword evidence="8" id="KW-1185">Reference proteome</keyword>